<proteinExistence type="inferred from homology"/>
<accession>A0ABR0EJE6</accession>
<comment type="caution">
    <text evidence="10">The sequence shown here is derived from an EMBL/GenBank/DDBJ whole genome shotgun (WGS) entry which is preliminary data.</text>
</comment>
<feature type="domain" description="FAD-binding" evidence="9">
    <location>
        <begin position="2"/>
        <end position="162"/>
    </location>
</feature>
<dbReference type="PANTHER" id="PTHR47178:SF4">
    <property type="entry name" value="FAD-DEPENDENT MONOOXYGENASE APTC"/>
    <property type="match status" value="1"/>
</dbReference>
<evidence type="ECO:0000256" key="1">
    <source>
        <dbReference type="ARBA" id="ARBA00001974"/>
    </source>
</evidence>
<evidence type="ECO:0000256" key="6">
    <source>
        <dbReference type="ARBA" id="ARBA00023002"/>
    </source>
</evidence>
<dbReference type="PRINTS" id="PR00420">
    <property type="entry name" value="RNGMNOXGNASE"/>
</dbReference>
<evidence type="ECO:0000313" key="11">
    <source>
        <dbReference type="Proteomes" id="UP001305779"/>
    </source>
</evidence>
<dbReference type="Gene3D" id="3.50.50.60">
    <property type="entry name" value="FAD/NAD(P)-binding domain"/>
    <property type="match status" value="1"/>
</dbReference>
<keyword evidence="7" id="KW-0503">Monooxygenase</keyword>
<keyword evidence="5" id="KW-0274">FAD</keyword>
<keyword evidence="11" id="KW-1185">Reference proteome</keyword>
<evidence type="ECO:0000256" key="8">
    <source>
        <dbReference type="SAM" id="SignalP"/>
    </source>
</evidence>
<dbReference type="EMBL" id="JAXOVC010000005">
    <property type="protein sequence ID" value="KAK4501620.1"/>
    <property type="molecule type" value="Genomic_DNA"/>
</dbReference>
<evidence type="ECO:0000256" key="7">
    <source>
        <dbReference type="ARBA" id="ARBA00023033"/>
    </source>
</evidence>
<comment type="cofactor">
    <cofactor evidence="1">
        <name>FAD</name>
        <dbReference type="ChEBI" id="CHEBI:57692"/>
    </cofactor>
</comment>
<evidence type="ECO:0000313" key="10">
    <source>
        <dbReference type="EMBL" id="KAK4501620.1"/>
    </source>
</evidence>
<evidence type="ECO:0000259" key="9">
    <source>
        <dbReference type="Pfam" id="PF01494"/>
    </source>
</evidence>
<dbReference type="InterPro" id="IPR036188">
    <property type="entry name" value="FAD/NAD-bd_sf"/>
</dbReference>
<keyword evidence="8" id="KW-0732">Signal</keyword>
<dbReference type="InterPro" id="IPR002938">
    <property type="entry name" value="FAD-bd"/>
</dbReference>
<dbReference type="Pfam" id="PF01494">
    <property type="entry name" value="FAD_binding_3"/>
    <property type="match status" value="1"/>
</dbReference>
<dbReference type="PANTHER" id="PTHR47178">
    <property type="entry name" value="MONOOXYGENASE, FAD-BINDING"/>
    <property type="match status" value="1"/>
</dbReference>
<evidence type="ECO:0000256" key="5">
    <source>
        <dbReference type="ARBA" id="ARBA00022827"/>
    </source>
</evidence>
<protein>
    <recommendedName>
        <fullName evidence="9">FAD-binding domain-containing protein</fullName>
    </recommendedName>
</protein>
<dbReference type="SUPFAM" id="SSF51905">
    <property type="entry name" value="FAD/NAD(P)-binding domain"/>
    <property type="match status" value="1"/>
</dbReference>
<feature type="signal peptide" evidence="8">
    <location>
        <begin position="1"/>
        <end position="15"/>
    </location>
</feature>
<evidence type="ECO:0000256" key="4">
    <source>
        <dbReference type="ARBA" id="ARBA00022630"/>
    </source>
</evidence>
<reference evidence="10 11" key="1">
    <citation type="journal article" date="2023" name="G3 (Bethesda)">
        <title>A chromosome-level genome assembly of Zasmidium syzygii isolated from banana leaves.</title>
        <authorList>
            <person name="van Westerhoven A.C."/>
            <person name="Mehrabi R."/>
            <person name="Talebi R."/>
            <person name="Steentjes M.B.F."/>
            <person name="Corcolon B."/>
            <person name="Chong P.A."/>
            <person name="Kema G.H.J."/>
            <person name="Seidl M.F."/>
        </authorList>
    </citation>
    <scope>NUCLEOTIDE SEQUENCE [LARGE SCALE GENOMIC DNA]</scope>
    <source>
        <strain evidence="10 11">P124</strain>
    </source>
</reference>
<organism evidence="10 11">
    <name type="scientific">Zasmidium cellare</name>
    <name type="common">Wine cellar mold</name>
    <name type="synonym">Racodium cellare</name>
    <dbReference type="NCBI Taxonomy" id="395010"/>
    <lineage>
        <taxon>Eukaryota</taxon>
        <taxon>Fungi</taxon>
        <taxon>Dikarya</taxon>
        <taxon>Ascomycota</taxon>
        <taxon>Pezizomycotina</taxon>
        <taxon>Dothideomycetes</taxon>
        <taxon>Dothideomycetidae</taxon>
        <taxon>Mycosphaerellales</taxon>
        <taxon>Mycosphaerellaceae</taxon>
        <taxon>Zasmidium</taxon>
    </lineage>
</organism>
<name>A0ABR0EJE6_ZASCE</name>
<comment type="similarity">
    <text evidence="3">Belongs to the paxM FAD-dependent monooxygenase family.</text>
</comment>
<keyword evidence="4" id="KW-0285">Flavoprotein</keyword>
<gene>
    <name evidence="10" type="ORF">PRZ48_007429</name>
</gene>
<evidence type="ECO:0000256" key="2">
    <source>
        <dbReference type="ARBA" id="ARBA00005179"/>
    </source>
</evidence>
<sequence>MILIIGAGLAGLSLARTLRKSGIPYRIFDQAASDRYQGYGLSLHAETMPNLLEMLELDEKTLRDQISVNKETPFLPQSLCDAVTGEAYGSTAAAFHAAEHRSFRTNRERLWKTIRGDVVVEYGCKLVKIEHHEHKVVAKFANGKKVEGSLLVAADGVHSSIRGILLPEIVLKDWNGVMFNGVRKLSKDDFDKNWAPYMDGLCTKIGFYDNCLLAVTLYDQDPVDGAISISWAWSQRKRGENDHLFVPYSAGKDKWRAAPLPWDDLEQLPPLALPWENVYHDSQLRQDFLIRQQLLNHLIPRERLEAVLHDRRVVFIGDAARSWSNHAGTAGNEALLDGIALGKVLVNDQGVEDLYEQRFHMWEKAIAYNTKMSESMHRPREEWLRNRPATNGAT</sequence>
<keyword evidence="6" id="KW-0560">Oxidoreductase</keyword>
<feature type="chain" id="PRO_5045987904" description="FAD-binding domain-containing protein" evidence="8">
    <location>
        <begin position="16"/>
        <end position="394"/>
    </location>
</feature>
<comment type="pathway">
    <text evidence="2">Secondary metabolite biosynthesis.</text>
</comment>
<evidence type="ECO:0000256" key="3">
    <source>
        <dbReference type="ARBA" id="ARBA00007992"/>
    </source>
</evidence>
<dbReference type="Proteomes" id="UP001305779">
    <property type="component" value="Unassembled WGS sequence"/>
</dbReference>